<sequence length="87" mass="10145">MMYLNTSPPTPATEPNPQELAELQATLLPPALVMLVPEDQLERRCYEINITHPHYREETPVVLKEERQRRQRLSGSLQVVHRQEQMA</sequence>
<protein>
    <submittedName>
        <fullName evidence="1">Uncharacterized protein</fullName>
    </submittedName>
</protein>
<keyword evidence="2" id="KW-1185">Reference proteome</keyword>
<organism evidence="1 2">
    <name type="scientific">Hymenobacter aranciens</name>
    <dbReference type="NCBI Taxonomy" id="3063996"/>
    <lineage>
        <taxon>Bacteria</taxon>
        <taxon>Pseudomonadati</taxon>
        <taxon>Bacteroidota</taxon>
        <taxon>Cytophagia</taxon>
        <taxon>Cytophagales</taxon>
        <taxon>Hymenobacteraceae</taxon>
        <taxon>Hymenobacter</taxon>
    </lineage>
</organism>
<proteinExistence type="predicted"/>
<name>A0ABT9BCN2_9BACT</name>
<evidence type="ECO:0000313" key="1">
    <source>
        <dbReference type="EMBL" id="MDO7876021.1"/>
    </source>
</evidence>
<dbReference type="RefSeq" id="WP_305007353.1">
    <property type="nucleotide sequence ID" value="NZ_JAUQSY010000009.1"/>
</dbReference>
<gene>
    <name evidence="1" type="ORF">Q5H93_14855</name>
</gene>
<dbReference type="EMBL" id="JAUQSY010000009">
    <property type="protein sequence ID" value="MDO7876021.1"/>
    <property type="molecule type" value="Genomic_DNA"/>
</dbReference>
<accession>A0ABT9BCN2</accession>
<dbReference type="Proteomes" id="UP001176429">
    <property type="component" value="Unassembled WGS sequence"/>
</dbReference>
<comment type="caution">
    <text evidence="1">The sequence shown here is derived from an EMBL/GenBank/DDBJ whole genome shotgun (WGS) entry which is preliminary data.</text>
</comment>
<reference evidence="1" key="1">
    <citation type="submission" date="2023-07" db="EMBL/GenBank/DDBJ databases">
        <authorList>
            <person name="Kim M.K."/>
        </authorList>
    </citation>
    <scope>NUCLEOTIDE SEQUENCE</scope>
    <source>
        <strain evidence="1">ASUV-10-1</strain>
    </source>
</reference>
<evidence type="ECO:0000313" key="2">
    <source>
        <dbReference type="Proteomes" id="UP001176429"/>
    </source>
</evidence>